<feature type="region of interest" description="Disordered" evidence="2">
    <location>
        <begin position="514"/>
        <end position="539"/>
    </location>
</feature>
<dbReference type="Pfam" id="PF01843">
    <property type="entry name" value="DIL"/>
    <property type="match status" value="1"/>
</dbReference>
<dbReference type="CDD" id="cd15473">
    <property type="entry name" value="Myo5p-like_CBD_DIL_ANK"/>
    <property type="match status" value="1"/>
</dbReference>
<dbReference type="GO" id="GO:0051020">
    <property type="term" value="F:GTPase binding"/>
    <property type="evidence" value="ECO:0007669"/>
    <property type="project" value="TreeGrafter"/>
</dbReference>
<feature type="repeat" description="ANK" evidence="1">
    <location>
        <begin position="187"/>
        <end position="219"/>
    </location>
</feature>
<dbReference type="PROSITE" id="PS50297">
    <property type="entry name" value="ANK_REP_REGION"/>
    <property type="match status" value="2"/>
</dbReference>
<evidence type="ECO:0000256" key="2">
    <source>
        <dbReference type="SAM" id="MobiDB-lite"/>
    </source>
</evidence>
<dbReference type="InterPro" id="IPR037986">
    <property type="entry name" value="Myo5p-like_CBD_DIL"/>
</dbReference>
<dbReference type="AlphaFoldDB" id="A0AA38Y1T6"/>
<sequence length="848" mass="94475">MDSIDPTSPTVDSLPHTPTTPTSARKLPSDLPTSLDDRRNFSSYGGETEIYDGWQGKEIPPSSPGSRALVHRSSQYITAPTPARPLDFDLHLDTPAYDDAETYARLQDSDSRLMEMVAAQAQHREDGSPGQDEDAIATDDNLSPAEKKEILQKSLNMAASNGDVVRIRKLVGGSAKEYVDVNQPDEDGTVPLIYASCFGHHEVVAALLDAGAVVDKQDRNQWSALMWAMTNRHKQIAKLLLDHGADPDIKSSSGGTALDFVQPGSDFSHYLHENGYHFGGTNLDDDFYNAGFSQDRFEEEMAENEMKRRMLMQESAANLEVDLSTLGFDEQPESPTGFDSDEEEEFIWDRCIGDQMFVFQTDKLDAILDLIITNMTPQRSPSQKPVPANLIFLMARYAHYHMTPSLLDEVLTKAMDLINDVIERSQWDMTMLAFWISNATLLLHYLKKDAGLVQVTSKYQLELAELINETFILIIRDAERRMNKVLDTAMLDHETIPGLSDVAFQGEWKVFKSKPKTKEEDPEKRFRPPSPKRRAQTSPRNIMSLLSSTLFVLDLYDVHSVITSQILAQLIYWIGAELFNRVMTTRKYLSRTKAMQIRMNVSAIEDWARANNRQPEHYENGSTTSTGENTVDAARRHLAPIIQLLQWLQCFSSLGDDHESLVGTLVQLQRLSPTQLIHAVKNYRAEVGEKSLAKAHMKFLVQLQKGEQSLIKRPLTPQVDAPGSGAETPTKQNGDEAAAKLPETPQSALPPPTSSSPVEQDTDPPPNRNALTLDQSLMLPFSLPTSTDMLITYGAGIGGVNRERARKYIPTVPTEVLSKLNLDGEGVRREGSIGTIGTTAQGWRTSGF</sequence>
<dbReference type="PROSITE" id="PS50088">
    <property type="entry name" value="ANK_REPEAT"/>
    <property type="match status" value="2"/>
</dbReference>
<keyword evidence="5" id="KW-1185">Reference proteome</keyword>
<evidence type="ECO:0000313" key="5">
    <source>
        <dbReference type="Proteomes" id="UP001172681"/>
    </source>
</evidence>
<evidence type="ECO:0000256" key="1">
    <source>
        <dbReference type="PROSITE-ProRule" id="PRU00023"/>
    </source>
</evidence>
<feature type="region of interest" description="Disordered" evidence="2">
    <location>
        <begin position="1"/>
        <end position="68"/>
    </location>
</feature>
<dbReference type="PANTHER" id="PTHR16027">
    <property type="entry name" value="DILUTE DOMAIN-CONTAINING PROTEIN YPR089W"/>
    <property type="match status" value="1"/>
</dbReference>
<keyword evidence="1" id="KW-0040">ANK repeat</keyword>
<dbReference type="Proteomes" id="UP001172681">
    <property type="component" value="Unassembled WGS sequence"/>
</dbReference>
<reference evidence="4" key="1">
    <citation type="submission" date="2022-10" db="EMBL/GenBank/DDBJ databases">
        <title>Culturing micro-colonial fungi from biological soil crusts in the Mojave desert and describing Neophaeococcomyces mojavensis, and introducing the new genera and species Taxawa tesnikishii.</title>
        <authorList>
            <person name="Kurbessoian T."/>
            <person name="Stajich J.E."/>
        </authorList>
    </citation>
    <scope>NUCLEOTIDE SEQUENCE</scope>
    <source>
        <strain evidence="4">TK_35</strain>
    </source>
</reference>
<feature type="region of interest" description="Disordered" evidence="2">
    <location>
        <begin position="711"/>
        <end position="771"/>
    </location>
</feature>
<accession>A0AA38Y1T6</accession>
<dbReference type="Pfam" id="PF12796">
    <property type="entry name" value="Ank_2"/>
    <property type="match status" value="1"/>
</dbReference>
<name>A0AA38Y1T6_9EURO</name>
<evidence type="ECO:0000259" key="3">
    <source>
        <dbReference type="PROSITE" id="PS51126"/>
    </source>
</evidence>
<organism evidence="4 5">
    <name type="scientific">Knufia peltigerae</name>
    <dbReference type="NCBI Taxonomy" id="1002370"/>
    <lineage>
        <taxon>Eukaryota</taxon>
        <taxon>Fungi</taxon>
        <taxon>Dikarya</taxon>
        <taxon>Ascomycota</taxon>
        <taxon>Pezizomycotina</taxon>
        <taxon>Eurotiomycetes</taxon>
        <taxon>Chaetothyriomycetidae</taxon>
        <taxon>Chaetothyriales</taxon>
        <taxon>Trichomeriaceae</taxon>
        <taxon>Knufia</taxon>
    </lineage>
</organism>
<evidence type="ECO:0000313" key="4">
    <source>
        <dbReference type="EMBL" id="KAJ9633023.1"/>
    </source>
</evidence>
<feature type="domain" description="Dilute" evidence="3">
    <location>
        <begin position="412"/>
        <end position="706"/>
    </location>
</feature>
<dbReference type="InterPro" id="IPR052072">
    <property type="entry name" value="Vascular_dev_regulator"/>
</dbReference>
<dbReference type="SMART" id="SM00248">
    <property type="entry name" value="ANK"/>
    <property type="match status" value="2"/>
</dbReference>
<protein>
    <recommendedName>
        <fullName evidence="3">Dilute domain-containing protein</fullName>
    </recommendedName>
</protein>
<gene>
    <name evidence="4" type="ORF">H2204_007413</name>
</gene>
<feature type="compositionally biased region" description="Polar residues" evidence="2">
    <location>
        <begin position="1"/>
        <end position="23"/>
    </location>
</feature>
<proteinExistence type="predicted"/>
<dbReference type="PANTHER" id="PTHR16027:SF6">
    <property type="entry name" value="DILUTE DOMAIN-CONTAINING PROTEIN"/>
    <property type="match status" value="1"/>
</dbReference>
<dbReference type="EMBL" id="JAPDRN010000050">
    <property type="protein sequence ID" value="KAJ9633023.1"/>
    <property type="molecule type" value="Genomic_DNA"/>
</dbReference>
<comment type="caution">
    <text evidence="4">The sequence shown here is derived from an EMBL/GenBank/DDBJ whole genome shotgun (WGS) entry which is preliminary data.</text>
</comment>
<dbReference type="InterPro" id="IPR036770">
    <property type="entry name" value="Ankyrin_rpt-contain_sf"/>
</dbReference>
<dbReference type="PROSITE" id="PS51126">
    <property type="entry name" value="DILUTE"/>
    <property type="match status" value="1"/>
</dbReference>
<dbReference type="InterPro" id="IPR002110">
    <property type="entry name" value="Ankyrin_rpt"/>
</dbReference>
<feature type="repeat" description="ANK" evidence="1">
    <location>
        <begin position="220"/>
        <end position="252"/>
    </location>
</feature>
<dbReference type="Gene3D" id="1.25.40.20">
    <property type="entry name" value="Ankyrin repeat-containing domain"/>
    <property type="match status" value="1"/>
</dbReference>
<feature type="compositionally biased region" description="Basic and acidic residues" evidence="2">
    <location>
        <begin position="516"/>
        <end position="526"/>
    </location>
</feature>
<dbReference type="SMART" id="SM01132">
    <property type="entry name" value="DIL"/>
    <property type="match status" value="1"/>
</dbReference>
<dbReference type="SUPFAM" id="SSF48403">
    <property type="entry name" value="Ankyrin repeat"/>
    <property type="match status" value="1"/>
</dbReference>
<dbReference type="InterPro" id="IPR002710">
    <property type="entry name" value="Dilute_dom"/>
</dbReference>